<keyword evidence="2" id="KW-1185">Reference proteome</keyword>
<accession>A0A4Z2I282</accession>
<evidence type="ECO:0000313" key="2">
    <source>
        <dbReference type="Proteomes" id="UP000314294"/>
    </source>
</evidence>
<evidence type="ECO:0000313" key="1">
    <source>
        <dbReference type="EMBL" id="TNN71332.1"/>
    </source>
</evidence>
<reference evidence="1 2" key="1">
    <citation type="submission" date="2019-03" db="EMBL/GenBank/DDBJ databases">
        <title>First draft genome of Liparis tanakae, snailfish: a comprehensive survey of snailfish specific genes.</title>
        <authorList>
            <person name="Kim W."/>
            <person name="Song I."/>
            <person name="Jeong J.-H."/>
            <person name="Kim D."/>
            <person name="Kim S."/>
            <person name="Ryu S."/>
            <person name="Song J.Y."/>
            <person name="Lee S.K."/>
        </authorList>
    </citation>
    <scope>NUCLEOTIDE SEQUENCE [LARGE SCALE GENOMIC DNA]</scope>
    <source>
        <tissue evidence="1">Muscle</tissue>
    </source>
</reference>
<gene>
    <name evidence="1" type="ORF">EYF80_018410</name>
</gene>
<dbReference type="EMBL" id="SRLO01000151">
    <property type="protein sequence ID" value="TNN71332.1"/>
    <property type="molecule type" value="Genomic_DNA"/>
</dbReference>
<dbReference type="Proteomes" id="UP000314294">
    <property type="component" value="Unassembled WGS sequence"/>
</dbReference>
<sequence length="98" mass="10834">MAHTRISRQMKKMRSYVMAILQSSAALSTINNCKERARVVELFSGLDTKVSDASAAEMGCKGCDSESNSCMFLRDELKLLSGRITPPLYLQLLMAISL</sequence>
<proteinExistence type="predicted"/>
<protein>
    <submittedName>
        <fullName evidence="1">Uncharacterized protein</fullName>
    </submittedName>
</protein>
<organism evidence="1 2">
    <name type="scientific">Liparis tanakae</name>
    <name type="common">Tanaka's snailfish</name>
    <dbReference type="NCBI Taxonomy" id="230148"/>
    <lineage>
        <taxon>Eukaryota</taxon>
        <taxon>Metazoa</taxon>
        <taxon>Chordata</taxon>
        <taxon>Craniata</taxon>
        <taxon>Vertebrata</taxon>
        <taxon>Euteleostomi</taxon>
        <taxon>Actinopterygii</taxon>
        <taxon>Neopterygii</taxon>
        <taxon>Teleostei</taxon>
        <taxon>Neoteleostei</taxon>
        <taxon>Acanthomorphata</taxon>
        <taxon>Eupercaria</taxon>
        <taxon>Perciformes</taxon>
        <taxon>Cottioidei</taxon>
        <taxon>Cottales</taxon>
        <taxon>Liparidae</taxon>
        <taxon>Liparis</taxon>
    </lineage>
</organism>
<name>A0A4Z2I282_9TELE</name>
<dbReference type="AlphaFoldDB" id="A0A4Z2I282"/>
<comment type="caution">
    <text evidence="1">The sequence shown here is derived from an EMBL/GenBank/DDBJ whole genome shotgun (WGS) entry which is preliminary data.</text>
</comment>